<gene>
    <name evidence="1" type="ORF">EI545_15985</name>
</gene>
<organism evidence="1 2">
    <name type="scientific">Tabrizicola piscis</name>
    <dbReference type="NCBI Taxonomy" id="2494374"/>
    <lineage>
        <taxon>Bacteria</taxon>
        <taxon>Pseudomonadati</taxon>
        <taxon>Pseudomonadota</taxon>
        <taxon>Alphaproteobacteria</taxon>
        <taxon>Rhodobacterales</taxon>
        <taxon>Paracoccaceae</taxon>
        <taxon>Tabrizicola</taxon>
    </lineage>
</organism>
<proteinExistence type="predicted"/>
<name>A0A3S8U9Q5_9RHOB</name>
<evidence type="ECO:0000313" key="1">
    <source>
        <dbReference type="EMBL" id="AZL60195.1"/>
    </source>
</evidence>
<dbReference type="EMBL" id="CP034328">
    <property type="protein sequence ID" value="AZL60195.1"/>
    <property type="molecule type" value="Genomic_DNA"/>
</dbReference>
<dbReference type="RefSeq" id="WP_125326387.1">
    <property type="nucleotide sequence ID" value="NZ_CP034328.1"/>
</dbReference>
<dbReference type="OrthoDB" id="336284at2"/>
<sequence length="1441" mass="163448">MPTKHIPIERRFARPSKDELADPYLQNELSRYFPSQATGWKELISKSRVVVLGEGKCGKTYEFQDQVGRLKEEGKQAFFFRLERLADADLMDTLAPDEERQLQLWLDSSDEQHAWFFLDAVDELKLRDGSLRVALRKIQRVIGNKTDRAHIFVSCRPADWNNQIDMSDISEMFPFEQDAKVTRAEEPEDLFVSVLKKDAPGDQKQEVKEETVSDGPEVYVLLPLAEDEISAFATKLDPLRASQFLEELAKNDAWALFQSPSDIIDGMALLGEVGHLGSLEEQVEAGIRIKLSENGVRARLTTLSLAKAREGAERLALALLMTKRRSLLVTKNTDEGNSLFVGDVLADWRPKEFAELLSRGLFDPSGVNAVRFHHRATQEYLAARRIEGLHSRGLPVRELLQLLFADTWGHGVVIPSMEPVAAWLSLWNQSVATELRKRKPDVLFRQGIPGSMPVSLRSTLLQDFVIAYKDSDWRGISIDANDVRRLAHGELASTVRDLWETAYKGHETRELLLELILYTPLNSCTDLAAQAAVDATIAEHHRVYAIRALLSGGGPEEKRLVSELLISKQLSARIVSAVLEEAYPDPLTLPEVVSIAKETSQTVNSVHGINYALYNLVQHRNLQTHEIREIREALVGILWEHRTAESRIYQAHSRYDHFVDAIFAGCSRDTNLEDLNAVKTWARDVAIAFHFGERHGSIIGERDCNSIRDRISSDPDLREAYYWAVFDLDRELKNGGGELDRFFLWDEGRVFGGVTASDTQWLLSSLENIEMAERHNAAFYAIMDWWRISRDPVVSARVQDAVKGRIELLAAFNAYLNPPVSEKRQNWQIKNEKRERKYKRGEEKRIAEWIAWRDTLNADPEAAFGPEKVQSTLFNFFNWLDMSGQSQNTWGVWIEHIVREAFSPRFVSLLKLELAKFWRQATPAMWSEKSPEARNQTSSQTIHALSAIKSEANDHQWARHIGAAEAALAARLSTVELNGFAPFYASLEAAYPVATQDAILAELNAQVRLLGQHDQCPIIHDIYYHGTLSLKTAASTGLIPLLETWPIDMSGEAQTALRYAVDMISQHVHDADRKIVADVVASRLTASVRFTSDHVSWLRALFMLDPSSGADQWIATTNDLSSPEARDFAVTTIGSLFGDRHHGGSKPDLSDLAIPERARLLARLLHRTYQVAHPSTDIPHHGVHSPGERDLAEEARRFLFESLVSLESPEVDECLRKLSELEAFSHMKDRLQQIRVEQAAKYSERPAMTVNQFTHFDAQINLLPTDTRTMHLAMMNRLEDFRHHILESEFSNRRTLQAVTSEIEMRRNISGWLNTHSRGAYHVNQEAVKKDEKRTDIRLTSVAADIEATIELKLEDTGRWTFPALEQALRVQLVGQYLSHQRCQAGCLLLVLRKHHQWRDPVSSLLLDLNQVVARLQDIAQEIMRQRPELQLSVFGIDISA</sequence>
<reference evidence="1 2" key="1">
    <citation type="submission" date="2018-12" db="EMBL/GenBank/DDBJ databases">
        <title>Complete genome sequencing of Tabrizicola sp. K13M18.</title>
        <authorList>
            <person name="Bae J.-W."/>
        </authorList>
    </citation>
    <scope>NUCLEOTIDE SEQUENCE [LARGE SCALE GENOMIC DNA]</scope>
    <source>
        <strain evidence="1 2">K13M18</strain>
    </source>
</reference>
<protein>
    <submittedName>
        <fullName evidence="1">Uncharacterized protein</fullName>
    </submittedName>
</protein>
<keyword evidence="2" id="KW-1185">Reference proteome</keyword>
<dbReference type="KEGG" id="taw:EI545_15985"/>
<dbReference type="Proteomes" id="UP000282002">
    <property type="component" value="Chromosome"/>
</dbReference>
<evidence type="ECO:0000313" key="2">
    <source>
        <dbReference type="Proteomes" id="UP000282002"/>
    </source>
</evidence>
<accession>A0A3S8U9Q5</accession>